<dbReference type="Proteomes" id="UP000632740">
    <property type="component" value="Unassembled WGS sequence"/>
</dbReference>
<dbReference type="InterPro" id="IPR004839">
    <property type="entry name" value="Aminotransferase_I/II_large"/>
</dbReference>
<comment type="caution">
    <text evidence="6">The sequence shown here is derived from an EMBL/GenBank/DDBJ whole genome shotgun (WGS) entry which is preliminary data.</text>
</comment>
<gene>
    <name evidence="6" type="ORF">Cch01nite_08010</name>
</gene>
<dbReference type="EMBL" id="BONK01000002">
    <property type="protein sequence ID" value="GIG20077.1"/>
    <property type="molecule type" value="Genomic_DNA"/>
</dbReference>
<name>A0A919U118_9CELL</name>
<dbReference type="AlphaFoldDB" id="A0A919U118"/>
<evidence type="ECO:0000313" key="6">
    <source>
        <dbReference type="EMBL" id="GIG20077.1"/>
    </source>
</evidence>
<dbReference type="Pfam" id="PF00155">
    <property type="entry name" value="Aminotran_1_2"/>
    <property type="match status" value="1"/>
</dbReference>
<dbReference type="Gene3D" id="3.90.1150.10">
    <property type="entry name" value="Aspartate Aminotransferase, domain 1"/>
    <property type="match status" value="1"/>
</dbReference>
<feature type="domain" description="Aminotransferase class I/classII large" evidence="5">
    <location>
        <begin position="50"/>
        <end position="397"/>
    </location>
</feature>
<organism evidence="6 7">
    <name type="scientific">Cellulomonas chitinilytica</name>
    <dbReference type="NCBI Taxonomy" id="398759"/>
    <lineage>
        <taxon>Bacteria</taxon>
        <taxon>Bacillati</taxon>
        <taxon>Actinomycetota</taxon>
        <taxon>Actinomycetes</taxon>
        <taxon>Micrococcales</taxon>
        <taxon>Cellulomonadaceae</taxon>
        <taxon>Cellulomonas</taxon>
    </lineage>
</organism>
<comment type="cofactor">
    <cofactor evidence="1">
        <name>pyridoxal 5'-phosphate</name>
        <dbReference type="ChEBI" id="CHEBI:597326"/>
    </cofactor>
</comment>
<dbReference type="GO" id="GO:0009042">
    <property type="term" value="F:valine-pyruvate transaminase activity"/>
    <property type="evidence" value="ECO:0007669"/>
    <property type="project" value="TreeGrafter"/>
</dbReference>
<dbReference type="InterPro" id="IPR015424">
    <property type="entry name" value="PyrdxlP-dep_Trfase"/>
</dbReference>
<evidence type="ECO:0000313" key="7">
    <source>
        <dbReference type="Proteomes" id="UP000632740"/>
    </source>
</evidence>
<keyword evidence="7" id="KW-1185">Reference proteome</keyword>
<dbReference type="InterPro" id="IPR015421">
    <property type="entry name" value="PyrdxlP-dep_Trfase_major"/>
</dbReference>
<dbReference type="Gene3D" id="3.40.640.10">
    <property type="entry name" value="Type I PLP-dependent aspartate aminotransferase-like (Major domain)"/>
    <property type="match status" value="1"/>
</dbReference>
<sequence length="405" mass="43877">MTTSPELLAPTALPLTALARALSEPKGFGDASLRRRRPGDIELLGGIPDDTALPVDALREAAGRVLTGERSGPAAFQYSQSAGLDGLREWVAAREGVDPARVIITNGGFHGLSLAVLALVERGATVAVDNPIFPLFLRALELSDGRPLPIGVGTQGLDVDELEHRLRGGARPAAVYTVPDFHNPTQGTLPADQRTRLVELAERHGFLVLADNPYRELRFRGTAVDSSAFSTSDHVVHVNTFSKTLGPGLRLGWVVASPRIASALVKVRNRQDSHTSTLEQEVVIDLLTHDPTWFDATLTRANALYRERADVLVDALHERLPGLVEAVRPEGGFFLWPRLTDSAIDPAALYAAAAERGATYQQGEFFASSGRREFADHLRLAYGNHTPETLRTFVDRLGSAVESLR</sequence>
<evidence type="ECO:0000256" key="3">
    <source>
        <dbReference type="ARBA" id="ARBA00022679"/>
    </source>
</evidence>
<dbReference type="PANTHER" id="PTHR42790">
    <property type="entry name" value="AMINOTRANSFERASE"/>
    <property type="match status" value="1"/>
</dbReference>
<dbReference type="RefSeq" id="WP_203748904.1">
    <property type="nucleotide sequence ID" value="NZ_BONK01000002.1"/>
</dbReference>
<dbReference type="InterPro" id="IPR015422">
    <property type="entry name" value="PyrdxlP-dep_Trfase_small"/>
</dbReference>
<dbReference type="GO" id="GO:0030170">
    <property type="term" value="F:pyridoxal phosphate binding"/>
    <property type="evidence" value="ECO:0007669"/>
    <property type="project" value="InterPro"/>
</dbReference>
<evidence type="ECO:0000259" key="5">
    <source>
        <dbReference type="Pfam" id="PF00155"/>
    </source>
</evidence>
<dbReference type="CDD" id="cd00609">
    <property type="entry name" value="AAT_like"/>
    <property type="match status" value="1"/>
</dbReference>
<keyword evidence="2 6" id="KW-0032">Aminotransferase</keyword>
<evidence type="ECO:0000256" key="4">
    <source>
        <dbReference type="ARBA" id="ARBA00022898"/>
    </source>
</evidence>
<protein>
    <submittedName>
        <fullName evidence="6">2-aminoadipate aminotransferase</fullName>
    </submittedName>
</protein>
<dbReference type="PANTHER" id="PTHR42790:SF4">
    <property type="entry name" value="VALINE--PYRUVATE AMINOTRANSFERASE"/>
    <property type="match status" value="1"/>
</dbReference>
<proteinExistence type="predicted"/>
<evidence type="ECO:0000256" key="2">
    <source>
        <dbReference type="ARBA" id="ARBA00022576"/>
    </source>
</evidence>
<dbReference type="GO" id="GO:0005829">
    <property type="term" value="C:cytosol"/>
    <property type="evidence" value="ECO:0007669"/>
    <property type="project" value="TreeGrafter"/>
</dbReference>
<keyword evidence="4" id="KW-0663">Pyridoxal phosphate</keyword>
<dbReference type="InterPro" id="IPR050859">
    <property type="entry name" value="Class-I_PLP-dep_aminotransf"/>
</dbReference>
<reference evidence="6" key="1">
    <citation type="submission" date="2021-01" db="EMBL/GenBank/DDBJ databases">
        <title>Whole genome shotgun sequence of Cellulomonas chitinilytica NBRC 110799.</title>
        <authorList>
            <person name="Komaki H."/>
            <person name="Tamura T."/>
        </authorList>
    </citation>
    <scope>NUCLEOTIDE SEQUENCE</scope>
    <source>
        <strain evidence="6">NBRC 110799</strain>
    </source>
</reference>
<keyword evidence="3" id="KW-0808">Transferase</keyword>
<accession>A0A919U118</accession>
<evidence type="ECO:0000256" key="1">
    <source>
        <dbReference type="ARBA" id="ARBA00001933"/>
    </source>
</evidence>
<dbReference type="GO" id="GO:1901605">
    <property type="term" value="P:alpha-amino acid metabolic process"/>
    <property type="evidence" value="ECO:0007669"/>
    <property type="project" value="TreeGrafter"/>
</dbReference>
<dbReference type="SUPFAM" id="SSF53383">
    <property type="entry name" value="PLP-dependent transferases"/>
    <property type="match status" value="1"/>
</dbReference>